<name>T1H0S4_MEGSC</name>
<organism evidence="1 2">
    <name type="scientific">Megaselia scalaris</name>
    <name type="common">Humpbacked fly</name>
    <name type="synonym">Phora scalaris</name>
    <dbReference type="NCBI Taxonomy" id="36166"/>
    <lineage>
        <taxon>Eukaryota</taxon>
        <taxon>Metazoa</taxon>
        <taxon>Ecdysozoa</taxon>
        <taxon>Arthropoda</taxon>
        <taxon>Hexapoda</taxon>
        <taxon>Insecta</taxon>
        <taxon>Pterygota</taxon>
        <taxon>Neoptera</taxon>
        <taxon>Endopterygota</taxon>
        <taxon>Diptera</taxon>
        <taxon>Brachycera</taxon>
        <taxon>Muscomorpha</taxon>
        <taxon>Platypezoidea</taxon>
        <taxon>Phoridae</taxon>
        <taxon>Megaseliini</taxon>
        <taxon>Megaselia</taxon>
    </lineage>
</organism>
<dbReference type="Proteomes" id="UP000015102">
    <property type="component" value="Unassembled WGS sequence"/>
</dbReference>
<keyword evidence="2" id="KW-1185">Reference proteome</keyword>
<dbReference type="EnsemblMetazoa" id="MESCA009763-RA">
    <property type="protein sequence ID" value="MESCA009763-PA"/>
    <property type="gene ID" value="MESCA009763"/>
</dbReference>
<reference evidence="1" key="2">
    <citation type="submission" date="2015-06" db="UniProtKB">
        <authorList>
            <consortium name="EnsemblMetazoa"/>
        </authorList>
    </citation>
    <scope>IDENTIFICATION</scope>
</reference>
<reference evidence="2" key="1">
    <citation type="submission" date="2013-02" db="EMBL/GenBank/DDBJ databases">
        <authorList>
            <person name="Hughes D."/>
        </authorList>
    </citation>
    <scope>NUCLEOTIDE SEQUENCE</scope>
    <source>
        <strain>Durham</strain>
        <strain evidence="2">NC isolate 2 -- Noor lab</strain>
    </source>
</reference>
<evidence type="ECO:0000313" key="2">
    <source>
        <dbReference type="Proteomes" id="UP000015102"/>
    </source>
</evidence>
<sequence length="73" mass="8394">CWTSSFQKIHQYFASPQSLEYLTEESQKETVKSGSSIVVSTFQKREFGIHGESQMTDIFPFHLSLFSEYIPAP</sequence>
<proteinExistence type="predicted"/>
<dbReference type="EMBL" id="CAQQ02380327">
    <property type="status" value="NOT_ANNOTATED_CDS"/>
    <property type="molecule type" value="Genomic_DNA"/>
</dbReference>
<dbReference type="EMBL" id="CAQQ02380328">
    <property type="status" value="NOT_ANNOTATED_CDS"/>
    <property type="molecule type" value="Genomic_DNA"/>
</dbReference>
<dbReference type="AlphaFoldDB" id="T1H0S4"/>
<dbReference type="HOGENOM" id="CLU_2712018_0_0_1"/>
<accession>T1H0S4</accession>
<evidence type="ECO:0000313" key="1">
    <source>
        <dbReference type="EnsemblMetazoa" id="MESCA009763-PA"/>
    </source>
</evidence>
<protein>
    <submittedName>
        <fullName evidence="1">Uncharacterized protein</fullName>
    </submittedName>
</protein>